<dbReference type="AlphaFoldDB" id="A0A0F9MZW4"/>
<feature type="compositionally biased region" description="Basic and acidic residues" evidence="1">
    <location>
        <begin position="457"/>
        <end position="472"/>
    </location>
</feature>
<accession>A0A0F9MZW4</accession>
<comment type="caution">
    <text evidence="2">The sequence shown here is derived from an EMBL/GenBank/DDBJ whole genome shotgun (WGS) entry which is preliminary data.</text>
</comment>
<dbReference type="EMBL" id="LAZR01007907">
    <property type="protein sequence ID" value="KKM82160.1"/>
    <property type="molecule type" value="Genomic_DNA"/>
</dbReference>
<sequence>MLQRLPDSPSTSRFTAARMRAAEMVAGASFEQKYARRVALAVEHELGARESTFLGGLGTNGTLPITASSGSTVSQPGDVLQLAKNSFNAVGGPLKLMRMLADLQTTSWTWWHIEPIVGNILATWTALVIGNGVDITIEDDQRRFDGSNAKQAWDEFDTRNDYAAEGGRVWDAAFNTFLFGEWFHWFIPDPSGGPWPTIVRGLDPISKGGIRKVITDPNDFELPTEYTRRGALFAPIPAEEISHWRLALGGNQTRGRPIIERAFDDIFRLQQTRLSTWMLQEYRMRIMVQRYIREKSSAAELPLNIQMPAPLTIQEVPPGAKIEDPDLSKTVIGRSGDNTPEKLLHTAIAQAVFLPLHIVTQEFREANLASLIAAEGPTAKMAELFRSRLERAIRADVRQVVGNRQPNGDALEISVNIKPVIIRDEFKERESWLSIREAREVSQMTFHEKVGLDPEIEKDRMREEGDDNDRQIESANPFGIEQLETEEAREAYERVSDEISDLYLDAGRPYGGGKPAALMWWRDQNGGAILPSNGVTH</sequence>
<name>A0A0F9MZW4_9ZZZZ</name>
<evidence type="ECO:0000256" key="1">
    <source>
        <dbReference type="SAM" id="MobiDB-lite"/>
    </source>
</evidence>
<gene>
    <name evidence="2" type="ORF">LCGC14_1322430</name>
</gene>
<organism evidence="2">
    <name type="scientific">marine sediment metagenome</name>
    <dbReference type="NCBI Taxonomy" id="412755"/>
    <lineage>
        <taxon>unclassified sequences</taxon>
        <taxon>metagenomes</taxon>
        <taxon>ecological metagenomes</taxon>
    </lineage>
</organism>
<reference evidence="2" key="1">
    <citation type="journal article" date="2015" name="Nature">
        <title>Complex archaea that bridge the gap between prokaryotes and eukaryotes.</title>
        <authorList>
            <person name="Spang A."/>
            <person name="Saw J.H."/>
            <person name="Jorgensen S.L."/>
            <person name="Zaremba-Niedzwiedzka K."/>
            <person name="Martijn J."/>
            <person name="Lind A.E."/>
            <person name="van Eijk R."/>
            <person name="Schleper C."/>
            <person name="Guy L."/>
            <person name="Ettema T.J."/>
        </authorList>
    </citation>
    <scope>NUCLEOTIDE SEQUENCE</scope>
</reference>
<feature type="region of interest" description="Disordered" evidence="1">
    <location>
        <begin position="457"/>
        <end position="480"/>
    </location>
</feature>
<evidence type="ECO:0000313" key="2">
    <source>
        <dbReference type="EMBL" id="KKM82160.1"/>
    </source>
</evidence>
<evidence type="ECO:0008006" key="3">
    <source>
        <dbReference type="Google" id="ProtNLM"/>
    </source>
</evidence>
<protein>
    <recommendedName>
        <fullName evidence="3">Portal protein</fullName>
    </recommendedName>
</protein>
<proteinExistence type="predicted"/>